<keyword evidence="8 10" id="KW-0120">Carbon dioxide fixation</keyword>
<accession>A0A6S6TG15</accession>
<dbReference type="PROSITE" id="PS00781">
    <property type="entry name" value="PEPCASE_1"/>
    <property type="match status" value="1"/>
</dbReference>
<keyword evidence="13" id="KW-0670">Pyruvate</keyword>
<evidence type="ECO:0000256" key="10">
    <source>
        <dbReference type="HAMAP-Rule" id="MF_00595"/>
    </source>
</evidence>
<dbReference type="HAMAP" id="MF_00595">
    <property type="entry name" value="PEPcase_type1"/>
    <property type="match status" value="1"/>
</dbReference>
<dbReference type="InterPro" id="IPR015813">
    <property type="entry name" value="Pyrv/PenolPyrv_kinase-like_dom"/>
</dbReference>
<dbReference type="InterPro" id="IPR018129">
    <property type="entry name" value="PEP_COase_Lys_AS"/>
</dbReference>
<dbReference type="GO" id="GO:0000287">
    <property type="term" value="F:magnesium ion binding"/>
    <property type="evidence" value="ECO:0007669"/>
    <property type="project" value="UniProtKB-UniRule"/>
</dbReference>
<proteinExistence type="inferred from homology"/>
<dbReference type="GO" id="GO:0006107">
    <property type="term" value="P:oxaloacetate metabolic process"/>
    <property type="evidence" value="ECO:0007669"/>
    <property type="project" value="UniProtKB-UniRule"/>
</dbReference>
<dbReference type="PANTHER" id="PTHR30523">
    <property type="entry name" value="PHOSPHOENOLPYRUVATE CARBOXYLASE"/>
    <property type="match status" value="1"/>
</dbReference>
<dbReference type="InterPro" id="IPR021135">
    <property type="entry name" value="PEP_COase"/>
</dbReference>
<evidence type="ECO:0000256" key="7">
    <source>
        <dbReference type="ARBA" id="ARBA00023239"/>
    </source>
</evidence>
<comment type="function">
    <text evidence="2 10">Forms oxaloacetate, a four-carbon dicarboxylic acid source for the tricarboxylic acid cycle.</text>
</comment>
<comment type="subunit">
    <text evidence="10">Homotetramer.</text>
</comment>
<dbReference type="GO" id="GO:0005829">
    <property type="term" value="C:cytosol"/>
    <property type="evidence" value="ECO:0007669"/>
    <property type="project" value="TreeGrafter"/>
</dbReference>
<dbReference type="PANTHER" id="PTHR30523:SF46">
    <property type="entry name" value="PHOSPHOENOLPYRUVATE CARBOXYLASE"/>
    <property type="match status" value="1"/>
</dbReference>
<dbReference type="InterPro" id="IPR033129">
    <property type="entry name" value="PEPCASE_His_AS"/>
</dbReference>
<evidence type="ECO:0000256" key="3">
    <source>
        <dbReference type="ARBA" id="ARBA00008346"/>
    </source>
</evidence>
<evidence type="ECO:0000256" key="9">
    <source>
        <dbReference type="ARBA" id="ARBA00048995"/>
    </source>
</evidence>
<feature type="active site" evidence="10 11">
    <location>
        <position position="153"/>
    </location>
</feature>
<organism evidence="13">
    <name type="scientific">uncultured Thiotrichaceae bacterium</name>
    <dbReference type="NCBI Taxonomy" id="298394"/>
    <lineage>
        <taxon>Bacteria</taxon>
        <taxon>Pseudomonadati</taxon>
        <taxon>Pseudomonadota</taxon>
        <taxon>Gammaproteobacteria</taxon>
        <taxon>Thiotrichales</taxon>
        <taxon>Thiotrichaceae</taxon>
        <taxon>environmental samples</taxon>
    </lineage>
</organism>
<dbReference type="AlphaFoldDB" id="A0A6S6TG15"/>
<comment type="cofactor">
    <cofactor evidence="1 10">
        <name>Mg(2+)</name>
        <dbReference type="ChEBI" id="CHEBI:18420"/>
    </cofactor>
</comment>
<evidence type="ECO:0000256" key="11">
    <source>
        <dbReference type="PROSITE-ProRule" id="PRU10111"/>
    </source>
</evidence>
<evidence type="ECO:0000256" key="5">
    <source>
        <dbReference type="ARBA" id="ARBA00022419"/>
    </source>
</evidence>
<evidence type="ECO:0000256" key="8">
    <source>
        <dbReference type="ARBA" id="ARBA00023300"/>
    </source>
</evidence>
<dbReference type="SUPFAM" id="SSF51621">
    <property type="entry name" value="Phosphoenolpyruvate/pyruvate domain"/>
    <property type="match status" value="1"/>
</dbReference>
<keyword evidence="7 10" id="KW-0456">Lyase</keyword>
<evidence type="ECO:0000313" key="13">
    <source>
        <dbReference type="EMBL" id="CAA6822061.1"/>
    </source>
</evidence>
<dbReference type="NCBIfam" id="NF000584">
    <property type="entry name" value="PRK00009.1"/>
    <property type="match status" value="1"/>
</dbReference>
<dbReference type="EC" id="4.1.1.31" evidence="4 10"/>
<evidence type="ECO:0000256" key="12">
    <source>
        <dbReference type="PROSITE-ProRule" id="PRU10112"/>
    </source>
</evidence>
<reference evidence="13" key="1">
    <citation type="submission" date="2020-01" db="EMBL/GenBank/DDBJ databases">
        <authorList>
            <person name="Meier V. D."/>
            <person name="Meier V D."/>
        </authorList>
    </citation>
    <scope>NUCLEOTIDE SEQUENCE</scope>
    <source>
        <strain evidence="13">HLG_WM_MAG_09</strain>
    </source>
</reference>
<gene>
    <name evidence="10" type="primary">ppc</name>
    <name evidence="13" type="ORF">HELGO_WM15936</name>
</gene>
<protein>
    <recommendedName>
        <fullName evidence="5 10">Phosphoenolpyruvate carboxylase</fullName>
        <shortName evidence="10">PEPC</shortName>
        <shortName evidence="10">PEPCase</shortName>
        <ecNumber evidence="4 10">4.1.1.31</ecNumber>
    </recommendedName>
</protein>
<dbReference type="Pfam" id="PF00311">
    <property type="entry name" value="PEPcase"/>
    <property type="match status" value="1"/>
</dbReference>
<keyword evidence="6 10" id="KW-0460">Magnesium</keyword>
<evidence type="ECO:0000256" key="1">
    <source>
        <dbReference type="ARBA" id="ARBA00001946"/>
    </source>
</evidence>
<dbReference type="PROSITE" id="PS00393">
    <property type="entry name" value="PEPCASE_2"/>
    <property type="match status" value="1"/>
</dbReference>
<dbReference type="Gene3D" id="1.20.1440.90">
    <property type="entry name" value="Phosphoenolpyruvate/pyruvate domain"/>
    <property type="match status" value="1"/>
</dbReference>
<evidence type="ECO:0000256" key="6">
    <source>
        <dbReference type="ARBA" id="ARBA00022842"/>
    </source>
</evidence>
<feature type="active site" evidence="10 12">
    <location>
        <position position="600"/>
    </location>
</feature>
<dbReference type="EMBL" id="CACVAT010000363">
    <property type="protein sequence ID" value="CAA6822061.1"/>
    <property type="molecule type" value="Genomic_DNA"/>
</dbReference>
<sequence>MESNPSTLHQLPEIKQLQEKTRQFGEILGDIVKEQEGDAVFNAVEKLRSGYIALRKQEEPQLRQELMSFIQQMDTGQLEKVIRTFNTFYLISNIIEEDFNHTSRRKEVDQPDSLLWKGSVRRTVVELKESGFSAEQMQQLINQLSYTPVFTAHPTEARRRTLMSTLRRIFLLIDAMNQPDLNNDQKHSQERQLKAQIQLLWRSNEVRTRKPTVEDEVLYGLYYFRESLFEAIPELYRYFERAMRYAYGPEQINIPSFLRFGSWIGGDRDGNPFVTADVTRKSIRLGMQEALHEYIRRVDELRNLLSHSTAFITPTPAFSEYLEAENQRSGNRLLAKRSDQLTEEPYRRLLTIMRYKLKHTLNTVQQRLRAETTESIILPETAYRDAEQFLTELRLIGESLRSHNDEVIAGGELKDLIRLTETCGFGLYKLDIRQESTIHSETVAEILNLNGLATEYATLAEDEKLELLSELLLRRRIPIPHRPTMSAQSQKTLEVFDTMLEMRLEAGNDIFGNYVISMTHQASHIMEVLLLGKLAGLNGYDAEGELFCNISVSPLFETIEDLRQTNTVLKKLLDNPTYRSLLKASGNLQEIMLGYSDSCKDGGILASNWNLYNTQREVIALTNQYGVECRLFHGRGGTVGRGGGPTHEAIIAQPPNTVRGQIRFTEQGEVLAAKYSNVETAVYELSVGCSGLLKASRGLIEEQKAFSHSFRGAMQEIADAGEDCYHSLIDRTEGFMDYFYEATPVQAIGQLNIGSRPSHRKQTVRDKSSIRAIPWVFGWSQARHTLPAWYGIGTALSTFRKQHEDGTSRLQDMHDQWPAFRSLLSNTQMALFKANMDTAAEYAELAQDQVAAQAIYQKIKAEYKLTLKEVLLATGQQQLLETTPLLHYSLSWRDPYIDPLNHIQITLLKRHQEFLSQNDEQTESPWLDALLRTINAIAAGMRNTG</sequence>
<dbReference type="InterPro" id="IPR022805">
    <property type="entry name" value="PEP_COase_bac/pln-type"/>
</dbReference>
<comment type="catalytic activity">
    <reaction evidence="9 10">
        <text>oxaloacetate + phosphate = phosphoenolpyruvate + hydrogencarbonate</text>
        <dbReference type="Rhea" id="RHEA:28370"/>
        <dbReference type="ChEBI" id="CHEBI:16452"/>
        <dbReference type="ChEBI" id="CHEBI:17544"/>
        <dbReference type="ChEBI" id="CHEBI:43474"/>
        <dbReference type="ChEBI" id="CHEBI:58702"/>
        <dbReference type="EC" id="4.1.1.31"/>
    </reaction>
</comment>
<dbReference type="GO" id="GO:0015977">
    <property type="term" value="P:carbon fixation"/>
    <property type="evidence" value="ECO:0007669"/>
    <property type="project" value="UniProtKB-UniRule"/>
</dbReference>
<evidence type="ECO:0000256" key="2">
    <source>
        <dbReference type="ARBA" id="ARBA00003670"/>
    </source>
</evidence>
<dbReference type="PRINTS" id="PR00150">
    <property type="entry name" value="PEPCARBXLASE"/>
</dbReference>
<evidence type="ECO:0000256" key="4">
    <source>
        <dbReference type="ARBA" id="ARBA00012305"/>
    </source>
</evidence>
<dbReference type="GO" id="GO:0006099">
    <property type="term" value="P:tricarboxylic acid cycle"/>
    <property type="evidence" value="ECO:0007669"/>
    <property type="project" value="InterPro"/>
</dbReference>
<dbReference type="GO" id="GO:0008964">
    <property type="term" value="F:phosphoenolpyruvate carboxylase activity"/>
    <property type="evidence" value="ECO:0007669"/>
    <property type="project" value="UniProtKB-UniRule"/>
</dbReference>
<comment type="similarity">
    <text evidence="3 10">Belongs to the PEPCase type 1 family.</text>
</comment>
<name>A0A6S6TG15_9GAMM</name>